<gene>
    <name evidence="4" type="ORF">TEK04_16935</name>
</gene>
<dbReference type="GO" id="GO:0004519">
    <property type="term" value="F:endonuclease activity"/>
    <property type="evidence" value="ECO:0007669"/>
    <property type="project" value="UniProtKB-KW"/>
</dbReference>
<proteinExistence type="predicted"/>
<sequence>MSDRFELTEEERAGLLPSGRSRTMDNRVGWSISHLSQAGLLDRPARGQVTITAAGQDVLAAHPERVDTGVLLQFASYRDFRSRSNARVAEGEPPLSSKSDTEAASPQDLLAQAVTENRAAVEGELLKRALALPPTEFERLVVRLLEQMGYGRSGMVEHSGRSGDAGIDGIISQDPLGLDRIYLQAKRYAPDQSVQRPAIQGFVGALMGAQGDRGVFITTSSFSSGARAEAERVNARIELIDGARLAELMLRHGVGVQPETTVTLHQLDEDFFESL</sequence>
<dbReference type="InterPro" id="IPR011335">
    <property type="entry name" value="Restrct_endonuc-II-like"/>
</dbReference>
<dbReference type="InterPro" id="IPR052906">
    <property type="entry name" value="Type_IV_Methyl-Rstrct_Enzyme"/>
</dbReference>
<keyword evidence="4" id="KW-0378">Hydrolase</keyword>
<keyword evidence="4" id="KW-0540">Nuclease</keyword>
<organism evidence="4 5">
    <name type="scientific">Klenkia sesuvii</name>
    <dbReference type="NCBI Taxonomy" id="3103137"/>
    <lineage>
        <taxon>Bacteria</taxon>
        <taxon>Bacillati</taxon>
        <taxon>Actinomycetota</taxon>
        <taxon>Actinomycetes</taxon>
        <taxon>Geodermatophilales</taxon>
        <taxon>Geodermatophilaceae</taxon>
        <taxon>Klenkia</taxon>
    </lineage>
</organism>
<evidence type="ECO:0000313" key="4">
    <source>
        <dbReference type="EMBL" id="MEI4273408.1"/>
    </source>
</evidence>
<dbReference type="Gene3D" id="3.40.1350.10">
    <property type="match status" value="1"/>
</dbReference>
<dbReference type="InterPro" id="IPR007560">
    <property type="entry name" value="Restrct_endonuc_IV_Mrr"/>
</dbReference>
<dbReference type="InterPro" id="IPR025745">
    <property type="entry name" value="Mrr-like_N_dom"/>
</dbReference>
<evidence type="ECO:0000259" key="2">
    <source>
        <dbReference type="Pfam" id="PF04471"/>
    </source>
</evidence>
<dbReference type="PANTHER" id="PTHR30015">
    <property type="entry name" value="MRR RESTRICTION SYSTEM PROTEIN"/>
    <property type="match status" value="1"/>
</dbReference>
<dbReference type="SUPFAM" id="SSF52980">
    <property type="entry name" value="Restriction endonuclease-like"/>
    <property type="match status" value="1"/>
</dbReference>
<dbReference type="EMBL" id="JBAPLU010000020">
    <property type="protein sequence ID" value="MEI4273408.1"/>
    <property type="molecule type" value="Genomic_DNA"/>
</dbReference>
<feature type="region of interest" description="Disordered" evidence="1">
    <location>
        <begin position="83"/>
        <end position="105"/>
    </location>
</feature>
<dbReference type="EC" id="3.1.21.-" evidence="4"/>
<protein>
    <submittedName>
        <fullName evidence="4">Restriction endonuclease</fullName>
        <ecNumber evidence="4">3.1.21.-</ecNumber>
    </submittedName>
</protein>
<comment type="caution">
    <text evidence="4">The sequence shown here is derived from an EMBL/GenBank/DDBJ whole genome shotgun (WGS) entry which is preliminary data.</text>
</comment>
<keyword evidence="4" id="KW-0255">Endonuclease</keyword>
<keyword evidence="5" id="KW-1185">Reference proteome</keyword>
<dbReference type="InterPro" id="IPR011856">
    <property type="entry name" value="tRNA_endonuc-like_dom_sf"/>
</dbReference>
<dbReference type="Pfam" id="PF14338">
    <property type="entry name" value="Mrr_N"/>
    <property type="match status" value="1"/>
</dbReference>
<feature type="domain" description="Restriction endonuclease type IV Mrr" evidence="2">
    <location>
        <begin position="131"/>
        <end position="249"/>
    </location>
</feature>
<feature type="region of interest" description="Disordered" evidence="1">
    <location>
        <begin position="1"/>
        <end position="20"/>
    </location>
</feature>
<dbReference type="GO" id="GO:0016787">
    <property type="term" value="F:hydrolase activity"/>
    <property type="evidence" value="ECO:0007669"/>
    <property type="project" value="UniProtKB-KW"/>
</dbReference>
<accession>A0ABU8DZX9</accession>
<dbReference type="RefSeq" id="WP_336405528.1">
    <property type="nucleotide sequence ID" value="NZ_JBAPLU010000020.1"/>
</dbReference>
<evidence type="ECO:0000259" key="3">
    <source>
        <dbReference type="Pfam" id="PF14338"/>
    </source>
</evidence>
<evidence type="ECO:0000256" key="1">
    <source>
        <dbReference type="SAM" id="MobiDB-lite"/>
    </source>
</evidence>
<reference evidence="4 5" key="1">
    <citation type="submission" date="2024-03" db="EMBL/GenBank/DDBJ databases">
        <title>Draft genome sequence of Klenkia sp. LSe6-5.</title>
        <authorList>
            <person name="Duangmal K."/>
            <person name="Chantavorakit T."/>
        </authorList>
    </citation>
    <scope>NUCLEOTIDE SEQUENCE [LARGE SCALE GENOMIC DNA]</scope>
    <source>
        <strain evidence="4 5">LSe6-5</strain>
    </source>
</reference>
<name>A0ABU8DZX9_9ACTN</name>
<dbReference type="PANTHER" id="PTHR30015:SF7">
    <property type="entry name" value="TYPE IV METHYL-DIRECTED RESTRICTION ENZYME ECOKMRR"/>
    <property type="match status" value="1"/>
</dbReference>
<dbReference type="Pfam" id="PF04471">
    <property type="entry name" value="Mrr_cat"/>
    <property type="match status" value="1"/>
</dbReference>
<evidence type="ECO:0000313" key="5">
    <source>
        <dbReference type="Proteomes" id="UP001361570"/>
    </source>
</evidence>
<dbReference type="Proteomes" id="UP001361570">
    <property type="component" value="Unassembled WGS sequence"/>
</dbReference>
<feature type="compositionally biased region" description="Basic and acidic residues" evidence="1">
    <location>
        <begin position="1"/>
        <end position="13"/>
    </location>
</feature>
<feature type="domain" description="Restriction system protein Mrr-like N-terminal" evidence="3">
    <location>
        <begin position="2"/>
        <end position="60"/>
    </location>
</feature>